<evidence type="ECO:0000256" key="1">
    <source>
        <dbReference type="ARBA" id="ARBA00004442"/>
    </source>
</evidence>
<feature type="chain" id="PRO_5024446544" evidence="8">
    <location>
        <begin position="24"/>
        <end position="439"/>
    </location>
</feature>
<gene>
    <name evidence="9" type="ORF">F0919_09525</name>
</gene>
<comment type="caution">
    <text evidence="9">The sequence shown here is derived from an EMBL/GenBank/DDBJ whole genome shotgun (WGS) entry which is preliminary data.</text>
</comment>
<evidence type="ECO:0000313" key="9">
    <source>
        <dbReference type="EMBL" id="KAA5534837.1"/>
    </source>
</evidence>
<keyword evidence="5" id="KW-0812">Transmembrane</keyword>
<dbReference type="InterPro" id="IPR003423">
    <property type="entry name" value="OMP_efflux"/>
</dbReference>
<dbReference type="PANTHER" id="PTHR30026:SF20">
    <property type="entry name" value="OUTER MEMBRANE PROTEIN TOLC"/>
    <property type="match status" value="1"/>
</dbReference>
<keyword evidence="7" id="KW-0998">Cell outer membrane</keyword>
<keyword evidence="6" id="KW-0472">Membrane</keyword>
<organism evidence="9 10">
    <name type="scientific">Taibaiella lutea</name>
    <dbReference type="NCBI Taxonomy" id="2608001"/>
    <lineage>
        <taxon>Bacteria</taxon>
        <taxon>Pseudomonadati</taxon>
        <taxon>Bacteroidota</taxon>
        <taxon>Chitinophagia</taxon>
        <taxon>Chitinophagales</taxon>
        <taxon>Chitinophagaceae</taxon>
        <taxon>Taibaiella</taxon>
    </lineage>
</organism>
<evidence type="ECO:0000256" key="7">
    <source>
        <dbReference type="ARBA" id="ARBA00023237"/>
    </source>
</evidence>
<dbReference type="Pfam" id="PF02321">
    <property type="entry name" value="OEP"/>
    <property type="match status" value="2"/>
</dbReference>
<evidence type="ECO:0000256" key="5">
    <source>
        <dbReference type="ARBA" id="ARBA00022692"/>
    </source>
</evidence>
<keyword evidence="8" id="KW-0732">Signal</keyword>
<keyword evidence="10" id="KW-1185">Reference proteome</keyword>
<dbReference type="GO" id="GO:0015562">
    <property type="term" value="F:efflux transmembrane transporter activity"/>
    <property type="evidence" value="ECO:0007669"/>
    <property type="project" value="InterPro"/>
</dbReference>
<evidence type="ECO:0000256" key="2">
    <source>
        <dbReference type="ARBA" id="ARBA00007613"/>
    </source>
</evidence>
<evidence type="ECO:0000256" key="8">
    <source>
        <dbReference type="SAM" id="SignalP"/>
    </source>
</evidence>
<evidence type="ECO:0000256" key="6">
    <source>
        <dbReference type="ARBA" id="ARBA00023136"/>
    </source>
</evidence>
<dbReference type="GO" id="GO:0009279">
    <property type="term" value="C:cell outer membrane"/>
    <property type="evidence" value="ECO:0007669"/>
    <property type="project" value="UniProtKB-SubCell"/>
</dbReference>
<dbReference type="GO" id="GO:1990281">
    <property type="term" value="C:efflux pump complex"/>
    <property type="evidence" value="ECO:0007669"/>
    <property type="project" value="TreeGrafter"/>
</dbReference>
<sequence length="439" mass="50103">MVMNSMRKLLSLLLLLSSVRGFAQQTNTDSFDLDQCIQYAYSNSPLLKQSLLDQEITEHGIKSQLSAWYPQIGFNYNLQHTFQLQSGFNNGNVIQTGAHNISYGQFGLTQNIFNSSAFLASRSAGEVRKQAQQNTVANKIDITVNVAKAYYDVLLTTEQINVLDENIVRLNQSLQDAYNQYEAGIVDKVDYKRATISLNNATAQRKSSDELLKAKYSYLKMEMGYADSVTLLLKIEKSDMETLALADTSANLALENRIEYKQLLTQKRLQELNYDYYKWQFIPTVQGYANYNLNYFNNTFNEVYQNNYPNSFVGISIGVPLFQGFRRVQNMKQAKLQSDRVNYDIDQLKLEVSTEIAQALANYKSNLIEYYNQKTNVELAQDVFNTIELQYKSGIKTYLDVITAQTDLRTAELNFTNALYQLLASKFDLEKALGTVTIN</sequence>
<dbReference type="InterPro" id="IPR051906">
    <property type="entry name" value="TolC-like"/>
</dbReference>
<evidence type="ECO:0000256" key="4">
    <source>
        <dbReference type="ARBA" id="ARBA00022452"/>
    </source>
</evidence>
<proteinExistence type="inferred from homology"/>
<accession>A0A5M6CIE6</accession>
<dbReference type="Proteomes" id="UP000323632">
    <property type="component" value="Unassembled WGS sequence"/>
</dbReference>
<evidence type="ECO:0000256" key="3">
    <source>
        <dbReference type="ARBA" id="ARBA00022448"/>
    </source>
</evidence>
<dbReference type="Gene3D" id="1.20.1600.10">
    <property type="entry name" value="Outer membrane efflux proteins (OEP)"/>
    <property type="match status" value="1"/>
</dbReference>
<keyword evidence="3" id="KW-0813">Transport</keyword>
<comment type="similarity">
    <text evidence="2">Belongs to the outer membrane factor (OMF) (TC 1.B.17) family.</text>
</comment>
<reference evidence="9 10" key="1">
    <citation type="submission" date="2019-09" db="EMBL/GenBank/DDBJ databases">
        <title>Genome sequence and assembly of Taibaiella sp.</title>
        <authorList>
            <person name="Chhetri G."/>
        </authorList>
    </citation>
    <scope>NUCLEOTIDE SEQUENCE [LARGE SCALE GENOMIC DNA]</scope>
    <source>
        <strain evidence="9 10">KVB11</strain>
    </source>
</reference>
<protein>
    <submittedName>
        <fullName evidence="9">TolC family protein</fullName>
    </submittedName>
</protein>
<name>A0A5M6CIE6_9BACT</name>
<dbReference type="GO" id="GO:0015288">
    <property type="term" value="F:porin activity"/>
    <property type="evidence" value="ECO:0007669"/>
    <property type="project" value="TreeGrafter"/>
</dbReference>
<dbReference type="PANTHER" id="PTHR30026">
    <property type="entry name" value="OUTER MEMBRANE PROTEIN TOLC"/>
    <property type="match status" value="1"/>
</dbReference>
<dbReference type="AlphaFoldDB" id="A0A5M6CIE6"/>
<comment type="subcellular location">
    <subcellularLocation>
        <location evidence="1">Cell outer membrane</location>
    </subcellularLocation>
</comment>
<feature type="signal peptide" evidence="8">
    <location>
        <begin position="1"/>
        <end position="23"/>
    </location>
</feature>
<evidence type="ECO:0000313" key="10">
    <source>
        <dbReference type="Proteomes" id="UP000323632"/>
    </source>
</evidence>
<dbReference type="EMBL" id="VWSH01000002">
    <property type="protein sequence ID" value="KAA5534837.1"/>
    <property type="molecule type" value="Genomic_DNA"/>
</dbReference>
<keyword evidence="4" id="KW-1134">Transmembrane beta strand</keyword>
<dbReference type="SUPFAM" id="SSF56954">
    <property type="entry name" value="Outer membrane efflux proteins (OEP)"/>
    <property type="match status" value="1"/>
</dbReference>